<dbReference type="Proteomes" id="UP000298781">
    <property type="component" value="Chromosome"/>
</dbReference>
<dbReference type="Gene3D" id="3.40.190.10">
    <property type="entry name" value="Periplasmic binding protein-like II"/>
    <property type="match status" value="2"/>
</dbReference>
<organism evidence="1 2">
    <name type="scientific">Phreatobacter stygius</name>
    <dbReference type="NCBI Taxonomy" id="1940610"/>
    <lineage>
        <taxon>Bacteria</taxon>
        <taxon>Pseudomonadati</taxon>
        <taxon>Pseudomonadota</taxon>
        <taxon>Alphaproteobacteria</taxon>
        <taxon>Hyphomicrobiales</taxon>
        <taxon>Phreatobacteraceae</taxon>
        <taxon>Phreatobacter</taxon>
    </lineage>
</organism>
<evidence type="ECO:0000313" key="2">
    <source>
        <dbReference type="Proteomes" id="UP000298781"/>
    </source>
</evidence>
<dbReference type="OrthoDB" id="7307648at2"/>
<proteinExistence type="predicted"/>
<dbReference type="InterPro" id="IPR006311">
    <property type="entry name" value="TAT_signal"/>
</dbReference>
<dbReference type="PANTHER" id="PTHR30024">
    <property type="entry name" value="ALIPHATIC SULFONATES-BINDING PROTEIN-RELATED"/>
    <property type="match status" value="1"/>
</dbReference>
<protein>
    <submittedName>
        <fullName evidence="1">ABC transporter substrate-binding protein</fullName>
    </submittedName>
</protein>
<dbReference type="AlphaFoldDB" id="A0A4D7B213"/>
<dbReference type="EMBL" id="CP039690">
    <property type="protein sequence ID" value="QCI63566.1"/>
    <property type="molecule type" value="Genomic_DNA"/>
</dbReference>
<evidence type="ECO:0000313" key="1">
    <source>
        <dbReference type="EMBL" id="QCI63566.1"/>
    </source>
</evidence>
<accession>A0A4D7B213</accession>
<reference evidence="1 2" key="1">
    <citation type="submission" date="2019-04" db="EMBL/GenBank/DDBJ databases">
        <title>Phreatobacter aquaticus sp. nov.</title>
        <authorList>
            <person name="Choi A."/>
        </authorList>
    </citation>
    <scope>NUCLEOTIDE SEQUENCE [LARGE SCALE GENOMIC DNA]</scope>
    <source>
        <strain evidence="1 2">KCTC 52518</strain>
    </source>
</reference>
<dbReference type="Pfam" id="PF13379">
    <property type="entry name" value="NMT1_2"/>
    <property type="match status" value="1"/>
</dbReference>
<dbReference type="SUPFAM" id="SSF53850">
    <property type="entry name" value="Periplasmic binding protein-like II"/>
    <property type="match status" value="1"/>
</dbReference>
<sequence>MQARDDLPGMIMFDRRTFLAASAGALGLGAPPLAAQSALAVRVGFVPVIGASALFVLAGDGSARAAGLNLTLSKFDSGPNAIQAFASGTIDILVIGVAPVAVARSRGFETLVISAAATGGSAFAAGPVLAKAFADHGGDPAKAFAAFRSAQGRKAKLGTLPPGGVPTVALHHWLWKVGKVDRADVEIANMGIEVVQQAMLAGAIDGGTLLEPSATLVTERDPRIRRIVNSPGMFPNIPGVVVAASGAFLKSQAQAAERFVGLFVQATEIVAKDPARAAPHVLAVLGGGLVAEATIARALASPAVSYVNDPRAIRVATEALLAYQVELGDFQRAPSTDGLFDQALYDRAVKAAAGR</sequence>
<keyword evidence="2" id="KW-1185">Reference proteome</keyword>
<dbReference type="PROSITE" id="PS51318">
    <property type="entry name" value="TAT"/>
    <property type="match status" value="1"/>
</dbReference>
<dbReference type="KEGG" id="pstg:E8M01_04525"/>
<name>A0A4D7B213_9HYPH</name>
<gene>
    <name evidence="1" type="ORF">E8M01_04525</name>
</gene>